<evidence type="ECO:0000256" key="1">
    <source>
        <dbReference type="SAM" id="MobiDB-lite"/>
    </source>
</evidence>
<keyword evidence="3" id="KW-1185">Reference proteome</keyword>
<accession>W1PMR2</accession>
<sequence>MKVTEFPSSSFPYLWKGKGNISLEAIFSLCIVFKSAGLDFSVVLCHCWGEMWRLLLVISVTLKMYPLSPRSTVIRGQASHPRPRFDPLLVDPLAIVVIDQDIKPLQVLDQEWLSLLSSPSLLSLYASENFVEMDFASDSAQFEVAESRCRKNGPSEAAIEDAANDRVTTMFDDMGAYFNVPIGVVLEEMKAKNKEEKLQKTVEDDELKKKNKKVEAIPAKKMESTKKAKRLY</sequence>
<organism evidence="2 3">
    <name type="scientific">Amborella trichopoda</name>
    <dbReference type="NCBI Taxonomy" id="13333"/>
    <lineage>
        <taxon>Eukaryota</taxon>
        <taxon>Viridiplantae</taxon>
        <taxon>Streptophyta</taxon>
        <taxon>Embryophyta</taxon>
        <taxon>Tracheophyta</taxon>
        <taxon>Spermatophyta</taxon>
        <taxon>Magnoliopsida</taxon>
        <taxon>Amborellales</taxon>
        <taxon>Amborellaceae</taxon>
        <taxon>Amborella</taxon>
    </lineage>
</organism>
<dbReference type="Gramene" id="ERN08460">
    <property type="protein sequence ID" value="ERN08460"/>
    <property type="gene ID" value="AMTR_s00150p00085710"/>
</dbReference>
<protein>
    <submittedName>
        <fullName evidence="2">Uncharacterized protein</fullName>
    </submittedName>
</protein>
<proteinExistence type="predicted"/>
<dbReference type="Proteomes" id="UP000017836">
    <property type="component" value="Unassembled WGS sequence"/>
</dbReference>
<name>W1PMR2_AMBTC</name>
<gene>
    <name evidence="2" type="ORF">AMTR_s00150p00085710</name>
</gene>
<dbReference type="AlphaFoldDB" id="W1PMR2"/>
<dbReference type="HOGENOM" id="CLU_1196302_0_0_1"/>
<evidence type="ECO:0000313" key="2">
    <source>
        <dbReference type="EMBL" id="ERN08460.1"/>
    </source>
</evidence>
<dbReference type="EMBL" id="KI393379">
    <property type="protein sequence ID" value="ERN08460.1"/>
    <property type="molecule type" value="Genomic_DNA"/>
</dbReference>
<reference evidence="3" key="1">
    <citation type="journal article" date="2013" name="Science">
        <title>The Amborella genome and the evolution of flowering plants.</title>
        <authorList>
            <consortium name="Amborella Genome Project"/>
        </authorList>
    </citation>
    <scope>NUCLEOTIDE SEQUENCE [LARGE SCALE GENOMIC DNA]</scope>
</reference>
<evidence type="ECO:0000313" key="3">
    <source>
        <dbReference type="Proteomes" id="UP000017836"/>
    </source>
</evidence>
<feature type="compositionally biased region" description="Basic and acidic residues" evidence="1">
    <location>
        <begin position="193"/>
        <end position="226"/>
    </location>
</feature>
<feature type="region of interest" description="Disordered" evidence="1">
    <location>
        <begin position="193"/>
        <end position="232"/>
    </location>
</feature>